<evidence type="ECO:0000313" key="1">
    <source>
        <dbReference type="EMBL" id="KAK1149715.1"/>
    </source>
</evidence>
<dbReference type="Proteomes" id="UP001177260">
    <property type="component" value="Unassembled WGS sequence"/>
</dbReference>
<keyword evidence="2" id="KW-1185">Reference proteome</keyword>
<comment type="caution">
    <text evidence="1">The sequence shown here is derived from an EMBL/GenBank/DDBJ whole genome shotgun (WGS) entry which is preliminary data.</text>
</comment>
<dbReference type="EMBL" id="JAOPJF010000003">
    <property type="protein sequence ID" value="KAK1149715.1"/>
    <property type="molecule type" value="Genomic_DNA"/>
</dbReference>
<name>A0ACC3BG47_9EURO</name>
<reference evidence="1 2" key="1">
    <citation type="journal article" date="2023" name="ACS Omega">
        <title>Identification of the Neoaspergillic Acid Biosynthesis Gene Cluster by Establishing an In Vitro CRISPR-Ribonucleoprotein Genetic System in Aspergillus melleus.</title>
        <authorList>
            <person name="Yuan B."/>
            <person name="Grau M.F."/>
            <person name="Murata R.M."/>
            <person name="Torok T."/>
            <person name="Venkateswaran K."/>
            <person name="Stajich J.E."/>
            <person name="Wang C.C.C."/>
        </authorList>
    </citation>
    <scope>NUCLEOTIDE SEQUENCE [LARGE SCALE GENOMIC DNA]</scope>
    <source>
        <strain evidence="1 2">IMV 1140</strain>
    </source>
</reference>
<gene>
    <name evidence="1" type="ORF">N8T08_005269</name>
</gene>
<proteinExistence type="predicted"/>
<sequence>MDEMTEQPELNHQLISDAFRYIEEGLIESIRPIRKFPASEAEEAFRHMQGGQHIGKVLVQMPASISDLPQATEADPPGFPPDAAYMLTGGLGGIGRFVCRWMADNGARELVCLSRSSPSLNGDFVSEMEAQGYQLTLVQGNVAIEDEVKVALQSCKKPLKGVLHMAMVLRDRPITEMSYDEWNAPQEPKVSGAWSLHRALRDTDLDFFTLFSSTSGICEQLGQTSYSAGNTFLDAFVRYRHSMDLPAAVIDLGVVGNIGRLADTEDRKLLDTTLHGFMIIGKKEIFRAIEVAMMHQKPEDDSDYCSSHGQFAIGLTSPTKENPHHSNSLLHGDMRMGLLKPALRHTHPVRDKASRVQKLFNAMSENPKFSESDEALTLIQDEIIHRLSCLSGSNEQEIGLHQPFSQLGLDSLVVVELRIWIQRTFHIAATAPEIMGTGHVEGLTQLMLSRLRER</sequence>
<evidence type="ECO:0000313" key="2">
    <source>
        <dbReference type="Proteomes" id="UP001177260"/>
    </source>
</evidence>
<accession>A0ACC3BG47</accession>
<organism evidence="1 2">
    <name type="scientific">Aspergillus melleus</name>
    <dbReference type="NCBI Taxonomy" id="138277"/>
    <lineage>
        <taxon>Eukaryota</taxon>
        <taxon>Fungi</taxon>
        <taxon>Dikarya</taxon>
        <taxon>Ascomycota</taxon>
        <taxon>Pezizomycotina</taxon>
        <taxon>Eurotiomycetes</taxon>
        <taxon>Eurotiomycetidae</taxon>
        <taxon>Eurotiales</taxon>
        <taxon>Aspergillaceae</taxon>
        <taxon>Aspergillus</taxon>
        <taxon>Aspergillus subgen. Circumdati</taxon>
    </lineage>
</organism>
<protein>
    <submittedName>
        <fullName evidence="1">Uncharacterized protein</fullName>
    </submittedName>
</protein>